<dbReference type="EMBL" id="JBHTBJ010000042">
    <property type="protein sequence ID" value="MFC7279037.1"/>
    <property type="molecule type" value="Genomic_DNA"/>
</dbReference>
<dbReference type="RefSeq" id="WP_378976150.1">
    <property type="nucleotide sequence ID" value="NZ_JBHTBJ010000042.1"/>
</dbReference>
<dbReference type="Proteomes" id="UP001596548">
    <property type="component" value="Unassembled WGS sequence"/>
</dbReference>
<accession>A0ABW2I2G8</accession>
<organism evidence="2 3">
    <name type="scientific">Paractinoplanes rhizophilus</name>
    <dbReference type="NCBI Taxonomy" id="1416877"/>
    <lineage>
        <taxon>Bacteria</taxon>
        <taxon>Bacillati</taxon>
        <taxon>Actinomycetota</taxon>
        <taxon>Actinomycetes</taxon>
        <taxon>Micromonosporales</taxon>
        <taxon>Micromonosporaceae</taxon>
        <taxon>Paractinoplanes</taxon>
    </lineage>
</organism>
<proteinExistence type="predicted"/>
<dbReference type="Pfam" id="PF14534">
    <property type="entry name" value="DUF4440"/>
    <property type="match status" value="1"/>
</dbReference>
<dbReference type="SUPFAM" id="SSF54427">
    <property type="entry name" value="NTF2-like"/>
    <property type="match status" value="1"/>
</dbReference>
<keyword evidence="3" id="KW-1185">Reference proteome</keyword>
<evidence type="ECO:0000259" key="1">
    <source>
        <dbReference type="Pfam" id="PF14534"/>
    </source>
</evidence>
<dbReference type="InterPro" id="IPR027843">
    <property type="entry name" value="DUF4440"/>
</dbReference>
<comment type="caution">
    <text evidence="2">The sequence shown here is derived from an EMBL/GenBank/DDBJ whole genome shotgun (WGS) entry which is preliminary data.</text>
</comment>
<name>A0ABW2I2G8_9ACTN</name>
<gene>
    <name evidence="2" type="ORF">ACFQS1_34160</name>
</gene>
<dbReference type="InterPro" id="IPR032710">
    <property type="entry name" value="NTF2-like_dom_sf"/>
</dbReference>
<dbReference type="Gene3D" id="3.10.450.50">
    <property type="match status" value="1"/>
</dbReference>
<reference evidence="3" key="1">
    <citation type="journal article" date="2019" name="Int. J. Syst. Evol. Microbiol.">
        <title>The Global Catalogue of Microorganisms (GCM) 10K type strain sequencing project: providing services to taxonomists for standard genome sequencing and annotation.</title>
        <authorList>
            <consortium name="The Broad Institute Genomics Platform"/>
            <consortium name="The Broad Institute Genome Sequencing Center for Infectious Disease"/>
            <person name="Wu L."/>
            <person name="Ma J."/>
        </authorList>
    </citation>
    <scope>NUCLEOTIDE SEQUENCE [LARGE SCALE GENOMIC DNA]</scope>
    <source>
        <strain evidence="3">XZYJT-10</strain>
    </source>
</reference>
<evidence type="ECO:0000313" key="3">
    <source>
        <dbReference type="Proteomes" id="UP001596548"/>
    </source>
</evidence>
<sequence>MDANKVNDLQDRVNQALLAGDWQTLTDLVSADAVITGPRGYTITRDSWIGAHREEAYEQVSLEVVESAVRTYDATGIRFDLVESECRYHGERILGRFRVSQVWASDHGRWQLASVQYTTAA</sequence>
<feature type="domain" description="DUF4440" evidence="1">
    <location>
        <begin position="9"/>
        <end position="112"/>
    </location>
</feature>
<evidence type="ECO:0000313" key="2">
    <source>
        <dbReference type="EMBL" id="MFC7279037.1"/>
    </source>
</evidence>
<protein>
    <submittedName>
        <fullName evidence="2">Nuclear transport factor 2 family protein</fullName>
    </submittedName>
</protein>